<organism evidence="4 5">
    <name type="scientific">Lentibacillus kimchii</name>
    <dbReference type="NCBI Taxonomy" id="1542911"/>
    <lineage>
        <taxon>Bacteria</taxon>
        <taxon>Bacillati</taxon>
        <taxon>Bacillota</taxon>
        <taxon>Bacilli</taxon>
        <taxon>Bacillales</taxon>
        <taxon>Bacillaceae</taxon>
        <taxon>Lentibacillus</taxon>
    </lineage>
</organism>
<gene>
    <name evidence="4" type="ORF">ACFQU8_08470</name>
</gene>
<keyword evidence="3" id="KW-0125">Carotenoid biosynthesis</keyword>
<evidence type="ECO:0000256" key="1">
    <source>
        <dbReference type="ARBA" id="ARBA00004829"/>
    </source>
</evidence>
<dbReference type="Proteomes" id="UP001596620">
    <property type="component" value="Unassembled WGS sequence"/>
</dbReference>
<keyword evidence="2" id="KW-0808">Transferase</keyword>
<dbReference type="InterPro" id="IPR008949">
    <property type="entry name" value="Isoprenoid_synthase_dom_sf"/>
</dbReference>
<dbReference type="InterPro" id="IPR044843">
    <property type="entry name" value="Trans_IPPS_bact-type"/>
</dbReference>
<dbReference type="CDD" id="cd00683">
    <property type="entry name" value="Trans_IPPS_HH"/>
    <property type="match status" value="1"/>
</dbReference>
<evidence type="ECO:0000313" key="5">
    <source>
        <dbReference type="Proteomes" id="UP001596620"/>
    </source>
</evidence>
<comment type="pathway">
    <text evidence="1">Carotenoid biosynthesis.</text>
</comment>
<dbReference type="Pfam" id="PF00494">
    <property type="entry name" value="SQS_PSY"/>
    <property type="match status" value="1"/>
</dbReference>
<dbReference type="InterPro" id="IPR033904">
    <property type="entry name" value="Trans_IPPS_HH"/>
</dbReference>
<reference evidence="5" key="1">
    <citation type="journal article" date="2019" name="Int. J. Syst. Evol. Microbiol.">
        <title>The Global Catalogue of Microorganisms (GCM) 10K type strain sequencing project: providing services to taxonomists for standard genome sequencing and annotation.</title>
        <authorList>
            <consortium name="The Broad Institute Genomics Platform"/>
            <consortium name="The Broad Institute Genome Sequencing Center for Infectious Disease"/>
            <person name="Wu L."/>
            <person name="Ma J."/>
        </authorList>
    </citation>
    <scope>NUCLEOTIDE SEQUENCE [LARGE SCALE GENOMIC DNA]</scope>
    <source>
        <strain evidence="5">JCM 30234</strain>
    </source>
</reference>
<dbReference type="PROSITE" id="PS01045">
    <property type="entry name" value="SQUALEN_PHYTOEN_SYN_2"/>
    <property type="match status" value="1"/>
</dbReference>
<protein>
    <submittedName>
        <fullName evidence="4">Phytoene/squalene synthase family protein</fullName>
    </submittedName>
</protein>
<dbReference type="PANTHER" id="PTHR31480">
    <property type="entry name" value="BIFUNCTIONAL LYCOPENE CYCLASE/PHYTOENE SYNTHASE"/>
    <property type="match status" value="1"/>
</dbReference>
<evidence type="ECO:0000256" key="2">
    <source>
        <dbReference type="ARBA" id="ARBA00022679"/>
    </source>
</evidence>
<dbReference type="SFLD" id="SFLDS00005">
    <property type="entry name" value="Isoprenoid_Synthase_Type_I"/>
    <property type="match status" value="1"/>
</dbReference>
<dbReference type="Gene3D" id="1.10.600.10">
    <property type="entry name" value="Farnesyl Diphosphate Synthase"/>
    <property type="match status" value="1"/>
</dbReference>
<dbReference type="SFLD" id="SFLDG01018">
    <property type="entry name" value="Squalene/Phytoene_Synthase_Lik"/>
    <property type="match status" value="1"/>
</dbReference>
<comment type="caution">
    <text evidence="4">The sequence shown here is derived from an EMBL/GenBank/DDBJ whole genome shotgun (WGS) entry which is preliminary data.</text>
</comment>
<dbReference type="SUPFAM" id="SSF48576">
    <property type="entry name" value="Terpenoid synthases"/>
    <property type="match status" value="1"/>
</dbReference>
<name>A0ABW2UZ32_9BACI</name>
<evidence type="ECO:0000256" key="3">
    <source>
        <dbReference type="ARBA" id="ARBA00022746"/>
    </source>
</evidence>
<keyword evidence="5" id="KW-1185">Reference proteome</keyword>
<dbReference type="RefSeq" id="WP_382358786.1">
    <property type="nucleotide sequence ID" value="NZ_JBHTGR010000017.1"/>
</dbReference>
<dbReference type="InterPro" id="IPR019845">
    <property type="entry name" value="Squalene/phytoene_synthase_CS"/>
</dbReference>
<accession>A0ABW2UZ32</accession>
<dbReference type="EMBL" id="JBHTGR010000017">
    <property type="protein sequence ID" value="MFC7747268.1"/>
    <property type="molecule type" value="Genomic_DNA"/>
</dbReference>
<evidence type="ECO:0000313" key="4">
    <source>
        <dbReference type="EMBL" id="MFC7747268.1"/>
    </source>
</evidence>
<proteinExistence type="predicted"/>
<dbReference type="InterPro" id="IPR002060">
    <property type="entry name" value="Squ/phyt_synthse"/>
</dbReference>
<sequence length="286" mass="33201">MNTKQVESDFLYCEAVIKRQSKSFYNAFLELPEAKANAVYAIYAFCRKADDCVDDNDTEHDRRLALQRLRYELDLFAAHEEIDHPLWRALRYVFDHYDMQVQPFYDQLTGQAMDIGFTPPQTLPELEHYSYYVAGSVGLMLLPVLASGSGDGVRQPAIDLGVAMQLTNILRDVGEDFYEKDRIYLPQREMQRFAYTPYQLETGLINQAFVQLWERLAARAEQLYDRFLQQINQFDADSQFPVYLSAQMYRGILDVVRENGHNCLSRRNYVDTQQIAQMTAGMNNCS</sequence>
<dbReference type="SFLD" id="SFLDG01212">
    <property type="entry name" value="Phytoene_synthase_like"/>
    <property type="match status" value="1"/>
</dbReference>